<dbReference type="Proteomes" id="UP000066624">
    <property type="component" value="Chromosome"/>
</dbReference>
<dbReference type="KEGG" id="wma:WM2015_1029"/>
<dbReference type="EMBL" id="CP012154">
    <property type="protein sequence ID" value="AKS41406.1"/>
    <property type="molecule type" value="Genomic_DNA"/>
</dbReference>
<dbReference type="NCBIfam" id="TIGR00028">
    <property type="entry name" value="Mtu_PIN_fam"/>
    <property type="match status" value="1"/>
</dbReference>
<dbReference type="RefSeq" id="WP_049725045.1">
    <property type="nucleotide sequence ID" value="NZ_CP012154.1"/>
</dbReference>
<dbReference type="GO" id="GO:0016788">
    <property type="term" value="F:hydrolase activity, acting on ester bonds"/>
    <property type="evidence" value="ECO:0007669"/>
    <property type="project" value="InterPro"/>
</dbReference>
<sequence length="144" mass="16318">MIAIDTNLLVYAHREDSPFHPQAYERIESLATSRAPWAIPWPCLHEFYSIATHPRIFDPPTPSSQALDQIDAWLECPGLNLISESVRHWSELRPMLDSARIVGPKVHDARIAAICLQHGVTELWTADRDFSVFPNLKARNPLVA</sequence>
<dbReference type="InterPro" id="IPR022907">
    <property type="entry name" value="VapC_family"/>
</dbReference>
<evidence type="ECO:0000313" key="2">
    <source>
        <dbReference type="EMBL" id="AKS41406.1"/>
    </source>
</evidence>
<keyword evidence="3" id="KW-1185">Reference proteome</keyword>
<feature type="binding site" evidence="1">
    <location>
        <position position="5"/>
    </location>
    <ligand>
        <name>Mg(2+)</name>
        <dbReference type="ChEBI" id="CHEBI:18420"/>
    </ligand>
</feature>
<dbReference type="Pfam" id="PF01850">
    <property type="entry name" value="PIN"/>
    <property type="match status" value="1"/>
</dbReference>
<keyword evidence="1" id="KW-0800">Toxin</keyword>
<evidence type="ECO:0000256" key="1">
    <source>
        <dbReference type="HAMAP-Rule" id="MF_00265"/>
    </source>
</evidence>
<dbReference type="AlphaFoldDB" id="A0A0K0XUW0"/>
<dbReference type="GO" id="GO:0004540">
    <property type="term" value="F:RNA nuclease activity"/>
    <property type="evidence" value="ECO:0007669"/>
    <property type="project" value="InterPro"/>
</dbReference>
<feature type="binding site" evidence="1">
    <location>
        <position position="108"/>
    </location>
    <ligand>
        <name>Mg(2+)</name>
        <dbReference type="ChEBI" id="CHEBI:18420"/>
    </ligand>
</feature>
<dbReference type="InterPro" id="IPR029060">
    <property type="entry name" value="PIN-like_dom_sf"/>
</dbReference>
<dbReference type="GO" id="GO:0045926">
    <property type="term" value="P:negative regulation of growth"/>
    <property type="evidence" value="ECO:0007669"/>
    <property type="project" value="UniProtKB-ARBA"/>
</dbReference>
<dbReference type="InterPro" id="IPR006226">
    <property type="entry name" value="Mtu_PIN"/>
</dbReference>
<comment type="similarity">
    <text evidence="1">Belongs to the PINc/VapC protein family.</text>
</comment>
<gene>
    <name evidence="1" type="primary">vapC</name>
    <name evidence="2" type="ORF">WM2015_1029</name>
</gene>
<dbReference type="SUPFAM" id="SSF88723">
    <property type="entry name" value="PIN domain-like"/>
    <property type="match status" value="1"/>
</dbReference>
<accession>A0A0K0XUW0</accession>
<reference evidence="2 3" key="1">
    <citation type="submission" date="2015-07" db="EMBL/GenBank/DDBJ databases">
        <authorList>
            <person name="Noorani M."/>
        </authorList>
    </citation>
    <scope>NUCLEOTIDE SEQUENCE [LARGE SCALE GENOMIC DNA]</scope>
    <source>
        <strain evidence="2 3">KCTC 42284</strain>
    </source>
</reference>
<dbReference type="OrthoDB" id="9792015at2"/>
<name>A0A0K0XUW0_9GAMM</name>
<dbReference type="Gene3D" id="3.40.50.1010">
    <property type="entry name" value="5'-nuclease"/>
    <property type="match status" value="1"/>
</dbReference>
<dbReference type="STRING" id="1579979.WM2015_1029"/>
<keyword evidence="1" id="KW-0378">Hydrolase</keyword>
<dbReference type="EC" id="3.1.-.-" evidence="1"/>
<keyword evidence="1" id="KW-1277">Toxin-antitoxin system</keyword>
<keyword evidence="1" id="KW-0479">Metal-binding</keyword>
<dbReference type="GO" id="GO:0000287">
    <property type="term" value="F:magnesium ion binding"/>
    <property type="evidence" value="ECO:0007669"/>
    <property type="project" value="UniProtKB-UniRule"/>
</dbReference>
<dbReference type="GO" id="GO:0090729">
    <property type="term" value="F:toxin activity"/>
    <property type="evidence" value="ECO:0007669"/>
    <property type="project" value="UniProtKB-KW"/>
</dbReference>
<dbReference type="HAMAP" id="MF_00265">
    <property type="entry name" value="VapC_Nob1"/>
    <property type="match status" value="1"/>
</dbReference>
<proteinExistence type="inferred from homology"/>
<protein>
    <recommendedName>
        <fullName evidence="1">Ribonuclease VapC</fullName>
        <shortName evidence="1">RNase VapC</shortName>
        <ecNumber evidence="1">3.1.-.-</ecNumber>
    </recommendedName>
    <alternativeName>
        <fullName evidence="1">Toxin VapC</fullName>
    </alternativeName>
</protein>
<keyword evidence="1" id="KW-0460">Magnesium</keyword>
<evidence type="ECO:0000313" key="3">
    <source>
        <dbReference type="Proteomes" id="UP000066624"/>
    </source>
</evidence>
<keyword evidence="1" id="KW-0540">Nuclease</keyword>
<organism evidence="2 3">
    <name type="scientific">Wenzhouxiangella marina</name>
    <dbReference type="NCBI Taxonomy" id="1579979"/>
    <lineage>
        <taxon>Bacteria</taxon>
        <taxon>Pseudomonadati</taxon>
        <taxon>Pseudomonadota</taxon>
        <taxon>Gammaproteobacteria</taxon>
        <taxon>Chromatiales</taxon>
        <taxon>Wenzhouxiangellaceae</taxon>
        <taxon>Wenzhouxiangella</taxon>
    </lineage>
</organism>
<comment type="cofactor">
    <cofactor evidence="1">
        <name>Mg(2+)</name>
        <dbReference type="ChEBI" id="CHEBI:18420"/>
    </cofactor>
</comment>
<dbReference type="InterPro" id="IPR002716">
    <property type="entry name" value="PIN_dom"/>
</dbReference>
<comment type="function">
    <text evidence="1">Toxic component of a toxin-antitoxin (TA) system. An RNase.</text>
</comment>